<organism evidence="1">
    <name type="scientific">Mesocestoides corti</name>
    <name type="common">Flatworm</name>
    <dbReference type="NCBI Taxonomy" id="53468"/>
    <lineage>
        <taxon>Eukaryota</taxon>
        <taxon>Metazoa</taxon>
        <taxon>Spiralia</taxon>
        <taxon>Lophotrochozoa</taxon>
        <taxon>Platyhelminthes</taxon>
        <taxon>Cestoda</taxon>
        <taxon>Eucestoda</taxon>
        <taxon>Cyclophyllidea</taxon>
        <taxon>Mesocestoididae</taxon>
        <taxon>Mesocestoides</taxon>
    </lineage>
</organism>
<accession>A0A5K3F935</accession>
<name>A0A5K3F935_MESCO</name>
<dbReference type="AlphaFoldDB" id="A0A5K3F935"/>
<protein>
    <submittedName>
        <fullName evidence="1">Alternative protein</fullName>
    </submittedName>
</protein>
<evidence type="ECO:0000313" key="1">
    <source>
        <dbReference type="WBParaSite" id="MCU_006415-RA"/>
    </source>
</evidence>
<sequence length="103" mass="11214">VEDLVSRKNPLLDDAVASKDPSKIAAAIQSISATMKQSILSDSEQDSPELRDHKRNTRAKLLELLVASLDYVPPEDSTYLLQTASILDAIASNSAEMPYPTTK</sequence>
<reference evidence="1" key="1">
    <citation type="submission" date="2019-11" db="UniProtKB">
        <authorList>
            <consortium name="WormBaseParasite"/>
        </authorList>
    </citation>
    <scope>IDENTIFICATION</scope>
</reference>
<dbReference type="WBParaSite" id="MCU_006415-RA">
    <property type="protein sequence ID" value="MCU_006415-RA"/>
    <property type="gene ID" value="MCU_006415"/>
</dbReference>
<proteinExistence type="predicted"/>